<dbReference type="Proteomes" id="UP000429229">
    <property type="component" value="Unassembled WGS sequence"/>
</dbReference>
<dbReference type="SUPFAM" id="SSF158634">
    <property type="entry name" value="RPA2825-like"/>
    <property type="match status" value="1"/>
</dbReference>
<sequence length="123" mass="13411">MGIFSSIKDAIFGGPAKADEPAKKEGGAWTNAPVVERKSVDEVDVEAQLAAMDGADRLNWRSSIVDLMKLVGIDSSYENRKELATELGRDDYSGTAEDNIWLHKRTMRELAANGGKVPAEMLD</sequence>
<comment type="caution">
    <text evidence="2">The sequence shown here is derived from an EMBL/GenBank/DDBJ whole genome shotgun (WGS) entry which is preliminary data.</text>
</comment>
<proteinExistence type="predicted"/>
<name>A0A6I4U206_9SPHN</name>
<dbReference type="OrthoDB" id="9812045at2"/>
<accession>A0A6I4U206</accession>
<dbReference type="Pfam" id="PF12200">
    <property type="entry name" value="DUF3597"/>
    <property type="match status" value="1"/>
</dbReference>
<keyword evidence="3" id="KW-1185">Reference proteome</keyword>
<reference evidence="2 3" key="1">
    <citation type="submission" date="2019-12" db="EMBL/GenBank/DDBJ databases">
        <title>Genomic-based taxomic classification of the family Erythrobacteraceae.</title>
        <authorList>
            <person name="Xu L."/>
        </authorList>
    </citation>
    <scope>NUCLEOTIDE SEQUENCE [LARGE SCALE GENOMIC DNA]</scope>
    <source>
        <strain evidence="2 3">LMG 29519</strain>
    </source>
</reference>
<dbReference type="AlphaFoldDB" id="A0A6I4U206"/>
<evidence type="ECO:0000259" key="1">
    <source>
        <dbReference type="Pfam" id="PF12200"/>
    </source>
</evidence>
<gene>
    <name evidence="2" type="ORF">GRI68_07070</name>
</gene>
<evidence type="ECO:0000313" key="2">
    <source>
        <dbReference type="EMBL" id="MXP09938.1"/>
    </source>
</evidence>
<dbReference type="RefSeq" id="WP_160616594.1">
    <property type="nucleotide sequence ID" value="NZ_WTYR01000001.1"/>
</dbReference>
<organism evidence="2 3">
    <name type="scientific">Alteriqipengyuania halimionae</name>
    <dbReference type="NCBI Taxonomy" id="1926630"/>
    <lineage>
        <taxon>Bacteria</taxon>
        <taxon>Pseudomonadati</taxon>
        <taxon>Pseudomonadota</taxon>
        <taxon>Alphaproteobacteria</taxon>
        <taxon>Sphingomonadales</taxon>
        <taxon>Erythrobacteraceae</taxon>
        <taxon>Alteriqipengyuania</taxon>
    </lineage>
</organism>
<feature type="domain" description="DUF3597" evidence="1">
    <location>
        <begin position="3"/>
        <end position="118"/>
    </location>
</feature>
<protein>
    <submittedName>
        <fullName evidence="2">DUF3597 family protein</fullName>
    </submittedName>
</protein>
<dbReference type="InterPro" id="IPR022016">
    <property type="entry name" value="DUF3597"/>
</dbReference>
<dbReference type="EMBL" id="WTYR01000001">
    <property type="protein sequence ID" value="MXP09938.1"/>
    <property type="molecule type" value="Genomic_DNA"/>
</dbReference>
<evidence type="ECO:0000313" key="3">
    <source>
        <dbReference type="Proteomes" id="UP000429229"/>
    </source>
</evidence>